<evidence type="ECO:0000313" key="1">
    <source>
        <dbReference type="EMBL" id="RNL93460.1"/>
    </source>
</evidence>
<reference evidence="1 2" key="1">
    <citation type="submission" date="2018-10" db="EMBL/GenBank/DDBJ databases">
        <title>Sinomicrobium pectinilyticum sp. nov., a pectinase-producing bacterium isolated from alkaline and saline soil, and emended description of the genus Sinomicrobium.</title>
        <authorList>
            <person name="Cheng B."/>
            <person name="Li C."/>
            <person name="Lai Q."/>
            <person name="Du M."/>
            <person name="Shao Z."/>
            <person name="Xu P."/>
            <person name="Yang C."/>
        </authorList>
    </citation>
    <scope>NUCLEOTIDE SEQUENCE [LARGE SCALE GENOMIC DNA]</scope>
    <source>
        <strain evidence="1 2">5DNS001</strain>
    </source>
</reference>
<evidence type="ECO:0000313" key="2">
    <source>
        <dbReference type="Proteomes" id="UP000267469"/>
    </source>
</evidence>
<accession>A0A3N0EZY1</accession>
<dbReference type="EMBL" id="RJTM01000011">
    <property type="protein sequence ID" value="RNL93460.1"/>
    <property type="molecule type" value="Genomic_DNA"/>
</dbReference>
<dbReference type="Proteomes" id="UP000267469">
    <property type="component" value="Unassembled WGS sequence"/>
</dbReference>
<dbReference type="PROSITE" id="PS51257">
    <property type="entry name" value="PROKAR_LIPOPROTEIN"/>
    <property type="match status" value="1"/>
</dbReference>
<dbReference type="AlphaFoldDB" id="A0A3N0EZY1"/>
<gene>
    <name evidence="1" type="ORF">ED312_02215</name>
</gene>
<protein>
    <recommendedName>
        <fullName evidence="3">Lipocalin-like domain-containing protein</fullName>
    </recommendedName>
</protein>
<keyword evidence="2" id="KW-1185">Reference proteome</keyword>
<sequence>MKKLFTLVFAASLLLIGCKDEKKDSQKEENIPNKTETSTPDETIDFCFLSTGKDIQREDRIIRDSTILTLHVEQKKVRGILNWFPAEKDGRSGTVEGTMKDGIILGKYTFNQEGMTETQDIRIEISEKEAKITTNPGKEGALFVLTAEKTDCNP</sequence>
<proteinExistence type="predicted"/>
<comment type="caution">
    <text evidence="1">The sequence shown here is derived from an EMBL/GenBank/DDBJ whole genome shotgun (WGS) entry which is preliminary data.</text>
</comment>
<dbReference type="OrthoDB" id="794403at2"/>
<organism evidence="1 2">
    <name type="scientific">Sinomicrobium pectinilyticum</name>
    <dbReference type="NCBI Taxonomy" id="1084421"/>
    <lineage>
        <taxon>Bacteria</taxon>
        <taxon>Pseudomonadati</taxon>
        <taxon>Bacteroidota</taxon>
        <taxon>Flavobacteriia</taxon>
        <taxon>Flavobacteriales</taxon>
        <taxon>Flavobacteriaceae</taxon>
        <taxon>Sinomicrobium</taxon>
    </lineage>
</organism>
<name>A0A3N0EZY1_SINP1</name>
<dbReference type="RefSeq" id="WP_123214370.1">
    <property type="nucleotide sequence ID" value="NZ_RJTM01000011.1"/>
</dbReference>
<evidence type="ECO:0008006" key="3">
    <source>
        <dbReference type="Google" id="ProtNLM"/>
    </source>
</evidence>